<evidence type="ECO:0000256" key="4">
    <source>
        <dbReference type="ARBA" id="ARBA00047304"/>
    </source>
</evidence>
<keyword evidence="7" id="KW-1185">Reference proteome</keyword>
<dbReference type="GO" id="GO:0007165">
    <property type="term" value="P:signal transduction"/>
    <property type="evidence" value="ECO:0007669"/>
    <property type="project" value="InterPro"/>
</dbReference>
<accession>A0A2Z6NX68</accession>
<dbReference type="EC" id="3.2.2.6" evidence="1"/>
<dbReference type="SMART" id="SM00255">
    <property type="entry name" value="TIR"/>
    <property type="match status" value="1"/>
</dbReference>
<comment type="catalytic activity">
    <reaction evidence="4">
        <text>NAD(+) + H2O = ADP-D-ribose + nicotinamide + H(+)</text>
        <dbReference type="Rhea" id="RHEA:16301"/>
        <dbReference type="ChEBI" id="CHEBI:15377"/>
        <dbReference type="ChEBI" id="CHEBI:15378"/>
        <dbReference type="ChEBI" id="CHEBI:17154"/>
        <dbReference type="ChEBI" id="CHEBI:57540"/>
        <dbReference type="ChEBI" id="CHEBI:57967"/>
        <dbReference type="EC" id="3.2.2.6"/>
    </reaction>
    <physiologicalReaction direction="left-to-right" evidence="4">
        <dbReference type="Rhea" id="RHEA:16302"/>
    </physiologicalReaction>
</comment>
<gene>
    <name evidence="6" type="ORF">TSUD_92970</name>
</gene>
<keyword evidence="3" id="KW-0520">NAD</keyword>
<dbReference type="OrthoDB" id="6160824at2759"/>
<evidence type="ECO:0000256" key="1">
    <source>
        <dbReference type="ARBA" id="ARBA00011982"/>
    </source>
</evidence>
<dbReference type="Gene3D" id="3.40.50.10140">
    <property type="entry name" value="Toll/interleukin-1 receptor homology (TIR) domain"/>
    <property type="match status" value="1"/>
</dbReference>
<dbReference type="InterPro" id="IPR000157">
    <property type="entry name" value="TIR_dom"/>
</dbReference>
<organism evidence="6 7">
    <name type="scientific">Trifolium subterraneum</name>
    <name type="common">Subterranean clover</name>
    <dbReference type="NCBI Taxonomy" id="3900"/>
    <lineage>
        <taxon>Eukaryota</taxon>
        <taxon>Viridiplantae</taxon>
        <taxon>Streptophyta</taxon>
        <taxon>Embryophyta</taxon>
        <taxon>Tracheophyta</taxon>
        <taxon>Spermatophyta</taxon>
        <taxon>Magnoliopsida</taxon>
        <taxon>eudicotyledons</taxon>
        <taxon>Gunneridae</taxon>
        <taxon>Pentapetalae</taxon>
        <taxon>rosids</taxon>
        <taxon>fabids</taxon>
        <taxon>Fabales</taxon>
        <taxon>Fabaceae</taxon>
        <taxon>Papilionoideae</taxon>
        <taxon>50 kb inversion clade</taxon>
        <taxon>NPAAA clade</taxon>
        <taxon>Hologalegina</taxon>
        <taxon>IRL clade</taxon>
        <taxon>Trifolieae</taxon>
        <taxon>Trifolium</taxon>
    </lineage>
</organism>
<proteinExistence type="predicted"/>
<dbReference type="SUPFAM" id="SSF52200">
    <property type="entry name" value="Toll/Interleukin receptor TIR domain"/>
    <property type="match status" value="1"/>
</dbReference>
<evidence type="ECO:0000313" key="7">
    <source>
        <dbReference type="Proteomes" id="UP000242715"/>
    </source>
</evidence>
<dbReference type="AlphaFoldDB" id="A0A2Z6NX68"/>
<dbReference type="PROSITE" id="PS50104">
    <property type="entry name" value="TIR"/>
    <property type="match status" value="1"/>
</dbReference>
<reference evidence="7" key="1">
    <citation type="journal article" date="2017" name="Front. Plant Sci.">
        <title>Climate Clever Clovers: New Paradigm to Reduce the Environmental Footprint of Ruminants by Breeding Low Methanogenic Forages Utilizing Haplotype Variation.</title>
        <authorList>
            <person name="Kaur P."/>
            <person name="Appels R."/>
            <person name="Bayer P.E."/>
            <person name="Keeble-Gagnere G."/>
            <person name="Wang J."/>
            <person name="Hirakawa H."/>
            <person name="Shirasawa K."/>
            <person name="Vercoe P."/>
            <person name="Stefanova K."/>
            <person name="Durmic Z."/>
            <person name="Nichols P."/>
            <person name="Revell C."/>
            <person name="Isobe S.N."/>
            <person name="Edwards D."/>
            <person name="Erskine W."/>
        </authorList>
    </citation>
    <scope>NUCLEOTIDE SEQUENCE [LARGE SCALE GENOMIC DNA]</scope>
    <source>
        <strain evidence="7">cv. Daliak</strain>
    </source>
</reference>
<evidence type="ECO:0000313" key="6">
    <source>
        <dbReference type="EMBL" id="GAU40525.1"/>
    </source>
</evidence>
<dbReference type="Pfam" id="PF01582">
    <property type="entry name" value="TIR"/>
    <property type="match status" value="1"/>
</dbReference>
<dbReference type="InterPro" id="IPR035897">
    <property type="entry name" value="Toll_tir_struct_dom_sf"/>
</dbReference>
<dbReference type="FunFam" id="3.40.50.10140:FF:000007">
    <property type="entry name" value="Disease resistance protein (TIR-NBS-LRR class)"/>
    <property type="match status" value="1"/>
</dbReference>
<dbReference type="GO" id="GO:0061809">
    <property type="term" value="F:NAD+ nucleosidase activity, cyclic ADP-ribose generating"/>
    <property type="evidence" value="ECO:0007669"/>
    <property type="project" value="UniProtKB-EC"/>
</dbReference>
<keyword evidence="2" id="KW-0378">Hydrolase</keyword>
<evidence type="ECO:0000256" key="2">
    <source>
        <dbReference type="ARBA" id="ARBA00022801"/>
    </source>
</evidence>
<feature type="domain" description="TIR" evidence="5">
    <location>
        <begin position="19"/>
        <end position="168"/>
    </location>
</feature>
<dbReference type="Proteomes" id="UP000242715">
    <property type="component" value="Unassembled WGS sequence"/>
</dbReference>
<name>A0A2Z6NX68_TRISU</name>
<evidence type="ECO:0000259" key="5">
    <source>
        <dbReference type="PROSITE" id="PS50104"/>
    </source>
</evidence>
<dbReference type="PANTHER" id="PTHR32009:SF39">
    <property type="entry name" value="TIR DOMAIN-CONTAINING PROTEIN"/>
    <property type="match status" value="1"/>
</dbReference>
<sequence>MASTSSSSSSTLMTYPRRYYYDVFVSFRGKDTRFNFTDHLFATFQRKGIITFRDDTKLNKGESIAPELLSAIQASQIYVVVFSKNYATSTWCLRELEWILECAQLSGKRVLPVFYDVDPSEVRYQKGSYGEAFLKHEQRFQRDSEMLQRWREDLTQVANLSGWDLRDK</sequence>
<dbReference type="PANTHER" id="PTHR32009">
    <property type="entry name" value="TMV RESISTANCE PROTEIN N-LIKE"/>
    <property type="match status" value="1"/>
</dbReference>
<dbReference type="EMBL" id="DF973812">
    <property type="protein sequence ID" value="GAU40525.1"/>
    <property type="molecule type" value="Genomic_DNA"/>
</dbReference>
<evidence type="ECO:0000256" key="3">
    <source>
        <dbReference type="ARBA" id="ARBA00023027"/>
    </source>
</evidence>
<protein>
    <recommendedName>
        <fullName evidence="1">ADP-ribosyl cyclase/cyclic ADP-ribose hydrolase</fullName>
        <ecNumber evidence="1">3.2.2.6</ecNumber>
    </recommendedName>
</protein>